<dbReference type="InterPro" id="IPR036689">
    <property type="entry name" value="ESAT-6-like_sf"/>
</dbReference>
<sequence length="96" mass="10668">MADQIQYRYAEIANSVADMQKASKSIEEEVNNLTNQTRQLLTTFDGQTRASYETLSGKIQADLSQMNTMLINIQSRLGTSADDMNAEDARQAANFA</sequence>
<dbReference type="Proteomes" id="UP001500220">
    <property type="component" value="Unassembled WGS sequence"/>
</dbReference>
<dbReference type="EMBL" id="BAAAHC010000005">
    <property type="protein sequence ID" value="GAA0512502.1"/>
    <property type="molecule type" value="Genomic_DNA"/>
</dbReference>
<gene>
    <name evidence="2" type="ORF">GCM10009545_13150</name>
</gene>
<accession>A0ABN1C612</accession>
<evidence type="ECO:0000313" key="3">
    <source>
        <dbReference type="Proteomes" id="UP001500220"/>
    </source>
</evidence>
<dbReference type="NCBIfam" id="TIGR03930">
    <property type="entry name" value="WXG100_ESAT6"/>
    <property type="match status" value="1"/>
</dbReference>
<dbReference type="Gene3D" id="1.10.287.1060">
    <property type="entry name" value="ESAT-6-like"/>
    <property type="match status" value="1"/>
</dbReference>
<dbReference type="InterPro" id="IPR010310">
    <property type="entry name" value="T7SS_ESAT-6-like"/>
</dbReference>
<dbReference type="Pfam" id="PF06013">
    <property type="entry name" value="WXG100"/>
    <property type="match status" value="1"/>
</dbReference>
<comment type="caution">
    <text evidence="2">The sequence shown here is derived from an EMBL/GenBank/DDBJ whole genome shotgun (WGS) entry which is preliminary data.</text>
</comment>
<protein>
    <recommendedName>
        <fullName evidence="1">ESAT-6-like protein</fullName>
    </recommendedName>
</protein>
<name>A0ABN1C612_9PSEU</name>
<proteinExistence type="inferred from homology"/>
<keyword evidence="3" id="KW-1185">Reference proteome</keyword>
<reference evidence="2 3" key="1">
    <citation type="journal article" date="2019" name="Int. J. Syst. Evol. Microbiol.">
        <title>The Global Catalogue of Microorganisms (GCM) 10K type strain sequencing project: providing services to taxonomists for standard genome sequencing and annotation.</title>
        <authorList>
            <consortium name="The Broad Institute Genomics Platform"/>
            <consortium name="The Broad Institute Genome Sequencing Center for Infectious Disease"/>
            <person name="Wu L."/>
            <person name="Ma J."/>
        </authorList>
    </citation>
    <scope>NUCLEOTIDE SEQUENCE [LARGE SCALE GENOMIC DNA]</scope>
    <source>
        <strain evidence="2 3">JCM 10664</strain>
    </source>
</reference>
<dbReference type="SUPFAM" id="SSF140453">
    <property type="entry name" value="EsxAB dimer-like"/>
    <property type="match status" value="1"/>
</dbReference>
<comment type="similarity">
    <text evidence="1">Belongs to the WXG100 family.</text>
</comment>
<evidence type="ECO:0000313" key="2">
    <source>
        <dbReference type="EMBL" id="GAA0512502.1"/>
    </source>
</evidence>
<organism evidence="2 3">
    <name type="scientific">Saccharopolyspora thermophila</name>
    <dbReference type="NCBI Taxonomy" id="89367"/>
    <lineage>
        <taxon>Bacteria</taxon>
        <taxon>Bacillati</taxon>
        <taxon>Actinomycetota</taxon>
        <taxon>Actinomycetes</taxon>
        <taxon>Pseudonocardiales</taxon>
        <taxon>Pseudonocardiaceae</taxon>
        <taxon>Saccharopolyspora</taxon>
    </lineage>
</organism>
<dbReference type="RefSeq" id="WP_346072472.1">
    <property type="nucleotide sequence ID" value="NZ_BAAAHC010000005.1"/>
</dbReference>
<evidence type="ECO:0000256" key="1">
    <source>
        <dbReference type="RuleBase" id="RU362001"/>
    </source>
</evidence>